<dbReference type="InterPro" id="IPR021264">
    <property type="entry name" value="AFUB_079030/YDR124W-like"/>
</dbReference>
<proteinExistence type="predicted"/>
<dbReference type="Proteomes" id="UP000244855">
    <property type="component" value="Unassembled WGS sequence"/>
</dbReference>
<keyword evidence="4" id="KW-1185">Reference proteome</keyword>
<dbReference type="EMBL" id="KZ805710">
    <property type="protein sequence ID" value="PVH92184.1"/>
    <property type="molecule type" value="Genomic_DNA"/>
</dbReference>
<dbReference type="InterPro" id="IPR047092">
    <property type="entry name" value="AFUB_07903/YDR124W-like_hel"/>
</dbReference>
<evidence type="ECO:0000259" key="2">
    <source>
        <dbReference type="Pfam" id="PF11001"/>
    </source>
</evidence>
<dbReference type="STRING" id="97972.A0A2V1D4M9"/>
<evidence type="ECO:0000313" key="3">
    <source>
        <dbReference type="EMBL" id="PVH92184.1"/>
    </source>
</evidence>
<gene>
    <name evidence="3" type="ORF">DM02DRAFT_635564</name>
</gene>
<dbReference type="Pfam" id="PF11001">
    <property type="entry name" value="AFUB_07903_YDR124W_hel"/>
    <property type="match status" value="1"/>
</dbReference>
<feature type="region of interest" description="Disordered" evidence="1">
    <location>
        <begin position="284"/>
        <end position="320"/>
    </location>
</feature>
<feature type="region of interest" description="Disordered" evidence="1">
    <location>
        <begin position="436"/>
        <end position="462"/>
    </location>
</feature>
<organism evidence="3 4">
    <name type="scientific">Periconia macrospinosa</name>
    <dbReference type="NCBI Taxonomy" id="97972"/>
    <lineage>
        <taxon>Eukaryota</taxon>
        <taxon>Fungi</taxon>
        <taxon>Dikarya</taxon>
        <taxon>Ascomycota</taxon>
        <taxon>Pezizomycotina</taxon>
        <taxon>Dothideomycetes</taxon>
        <taxon>Pleosporomycetidae</taxon>
        <taxon>Pleosporales</taxon>
        <taxon>Massarineae</taxon>
        <taxon>Periconiaceae</taxon>
        <taxon>Periconia</taxon>
    </lineage>
</organism>
<evidence type="ECO:0000313" key="4">
    <source>
        <dbReference type="Proteomes" id="UP000244855"/>
    </source>
</evidence>
<dbReference type="PANTHER" id="PTHR36102">
    <property type="entry name" value="CHROMOSOME 10, WHOLE GENOME SHOTGUN SEQUENCE"/>
    <property type="match status" value="1"/>
</dbReference>
<feature type="compositionally biased region" description="Basic and acidic residues" evidence="1">
    <location>
        <begin position="290"/>
        <end position="320"/>
    </location>
</feature>
<feature type="domain" description="Subtelomeric hrmA-associated cluster protein AFUB-079030/YDR124W-like helical bundle" evidence="2">
    <location>
        <begin position="97"/>
        <end position="247"/>
    </location>
</feature>
<feature type="compositionally biased region" description="Low complexity" evidence="1">
    <location>
        <begin position="441"/>
        <end position="450"/>
    </location>
</feature>
<dbReference type="AlphaFoldDB" id="A0A2V1D4M9"/>
<sequence>MTKTTTKAKLPVTASSKLNDEYDINFSAISTQTPGRGYGVALKTAQAPARSYQLSKCRAARGIKRARSTNGLEASHNWDYQDPNPIPGKSEQNVLNVNDSNAVKAFYKVRLEELGTKPLRPIVTAWVKRLAPQRANDFGNYRKTSSPDSLRPEGNYPPWWPCNAPYIEPSHLKSRFLILLAISIMMVYCDTKIERKRSWISELLHDAEYIVRSTPDETFASSTNLEFNRSMKTRALDEILPSLFHVAKAYEDNCNKVGNQESSSKEYSDPAKTIYWQYIHRPRRGSPKKHCLEKPAPKAPEKLAPKAPERDMGVDGENEHSPSIYTAEPNLGNSEVALMTPSPVAGHVQLGPCHPTVENLPSSLQFSNRIYGDCNPMVPAMPESLSNMANTYKASSSPCEATHSAFTSGEPSYYHSNVGGYNFPVYPAGLYMEMPSDHSHQSNQSQSLLQGLGTCHRRSPGA</sequence>
<dbReference type="PANTHER" id="PTHR36102:SF1">
    <property type="entry name" value="YDR124W-LIKE HELICAL BUNDLE DOMAIN-CONTAINING PROTEIN"/>
    <property type="match status" value="1"/>
</dbReference>
<protein>
    <recommendedName>
        <fullName evidence="2">Subtelomeric hrmA-associated cluster protein AFUB-079030/YDR124W-like helical bundle domain-containing protein</fullName>
    </recommendedName>
</protein>
<evidence type="ECO:0000256" key="1">
    <source>
        <dbReference type="SAM" id="MobiDB-lite"/>
    </source>
</evidence>
<reference evidence="3 4" key="1">
    <citation type="journal article" date="2018" name="Sci. Rep.">
        <title>Comparative genomics provides insights into the lifestyle and reveals functional heterogeneity of dark septate endophytic fungi.</title>
        <authorList>
            <person name="Knapp D.G."/>
            <person name="Nemeth J.B."/>
            <person name="Barry K."/>
            <person name="Hainaut M."/>
            <person name="Henrissat B."/>
            <person name="Johnson J."/>
            <person name="Kuo A."/>
            <person name="Lim J.H.P."/>
            <person name="Lipzen A."/>
            <person name="Nolan M."/>
            <person name="Ohm R.A."/>
            <person name="Tamas L."/>
            <person name="Grigoriev I.V."/>
            <person name="Spatafora J.W."/>
            <person name="Nagy L.G."/>
            <person name="Kovacs G.M."/>
        </authorList>
    </citation>
    <scope>NUCLEOTIDE SEQUENCE [LARGE SCALE GENOMIC DNA]</scope>
    <source>
        <strain evidence="3 4">DSE2036</strain>
    </source>
</reference>
<dbReference type="OrthoDB" id="5338458at2759"/>
<accession>A0A2V1D4M9</accession>
<name>A0A2V1D4M9_9PLEO</name>